<gene>
    <name evidence="1" type="ORF">WICMUC_005092</name>
</gene>
<organism evidence="1 2">
    <name type="scientific">Wickerhamomyces mucosus</name>
    <dbReference type="NCBI Taxonomy" id="1378264"/>
    <lineage>
        <taxon>Eukaryota</taxon>
        <taxon>Fungi</taxon>
        <taxon>Dikarya</taxon>
        <taxon>Ascomycota</taxon>
        <taxon>Saccharomycotina</taxon>
        <taxon>Saccharomycetes</taxon>
        <taxon>Phaffomycetales</taxon>
        <taxon>Wickerhamomycetaceae</taxon>
        <taxon>Wickerhamomyces</taxon>
    </lineage>
</organism>
<dbReference type="EMBL" id="JAEUBF010001347">
    <property type="protein sequence ID" value="KAH3669128.1"/>
    <property type="molecule type" value="Genomic_DNA"/>
</dbReference>
<sequence length="305" mass="36401">MDGQHEKYHHYLIESIKNNTKIELKFTGDINLAQFRRCDPKMFYFHNQYNDNHLVATYALKRFIDYEFEELEPQDKLKSLDLFTFNVRLSNSSAYSTSNYQMFLIKDPEMSVNRLSERCSSLVKQLIGSTCRGECKRKSLPSEIDESFLIPTNKEFSSMQRREISQNYMKLFSFDLKNHQGCLSKLGRDDFIQILLGLNDFFSSFEDKDILQRQFFQSYNYYSIGDLFRVPYSDPYEMDFKDRFFLVPENSTKYFNKKLLGAFINLKNRKKFPLEFKIDLQIFDTHRFTISKKKNRGLRGIPFIL</sequence>
<name>A0A9P8PBB8_9ASCO</name>
<comment type="caution">
    <text evidence="1">The sequence shown here is derived from an EMBL/GenBank/DDBJ whole genome shotgun (WGS) entry which is preliminary data.</text>
</comment>
<dbReference type="AlphaFoldDB" id="A0A9P8PBB8"/>
<protein>
    <submittedName>
        <fullName evidence="1">Uncharacterized protein</fullName>
    </submittedName>
</protein>
<dbReference type="Proteomes" id="UP000769528">
    <property type="component" value="Unassembled WGS sequence"/>
</dbReference>
<reference evidence="1" key="2">
    <citation type="submission" date="2021-01" db="EMBL/GenBank/DDBJ databases">
        <authorList>
            <person name="Schikora-Tamarit M.A."/>
        </authorList>
    </citation>
    <scope>NUCLEOTIDE SEQUENCE</scope>
    <source>
        <strain evidence="1">CBS6341</strain>
    </source>
</reference>
<accession>A0A9P8PBB8</accession>
<evidence type="ECO:0000313" key="1">
    <source>
        <dbReference type="EMBL" id="KAH3669128.1"/>
    </source>
</evidence>
<reference evidence="1" key="1">
    <citation type="journal article" date="2021" name="Open Biol.">
        <title>Shared evolutionary footprints suggest mitochondrial oxidative damage underlies multiple complex I losses in fungi.</title>
        <authorList>
            <person name="Schikora-Tamarit M.A."/>
            <person name="Marcet-Houben M."/>
            <person name="Nosek J."/>
            <person name="Gabaldon T."/>
        </authorList>
    </citation>
    <scope>NUCLEOTIDE SEQUENCE</scope>
    <source>
        <strain evidence="1">CBS6341</strain>
    </source>
</reference>
<evidence type="ECO:0000313" key="2">
    <source>
        <dbReference type="Proteomes" id="UP000769528"/>
    </source>
</evidence>
<proteinExistence type="predicted"/>
<keyword evidence="2" id="KW-1185">Reference proteome</keyword>